<proteinExistence type="predicted"/>
<gene>
    <name evidence="1" type="ORF">QFC21_004807</name>
</gene>
<comment type="caution">
    <text evidence="1">The sequence shown here is derived from an EMBL/GenBank/DDBJ whole genome shotgun (WGS) entry which is preliminary data.</text>
</comment>
<organism evidence="1 2">
    <name type="scientific">Naganishia friedmannii</name>
    <dbReference type="NCBI Taxonomy" id="89922"/>
    <lineage>
        <taxon>Eukaryota</taxon>
        <taxon>Fungi</taxon>
        <taxon>Dikarya</taxon>
        <taxon>Basidiomycota</taxon>
        <taxon>Agaricomycotina</taxon>
        <taxon>Tremellomycetes</taxon>
        <taxon>Filobasidiales</taxon>
        <taxon>Filobasidiaceae</taxon>
        <taxon>Naganishia</taxon>
    </lineage>
</organism>
<evidence type="ECO:0000313" key="2">
    <source>
        <dbReference type="Proteomes" id="UP001227268"/>
    </source>
</evidence>
<name>A0ACC2VDD9_9TREE</name>
<reference evidence="1" key="1">
    <citation type="submission" date="2023-04" db="EMBL/GenBank/DDBJ databases">
        <title>Draft Genome sequencing of Naganishia species isolated from polar environments using Oxford Nanopore Technology.</title>
        <authorList>
            <person name="Leo P."/>
            <person name="Venkateswaran K."/>
        </authorList>
    </citation>
    <scope>NUCLEOTIDE SEQUENCE</scope>
    <source>
        <strain evidence="1">MNA-CCFEE 5423</strain>
    </source>
</reference>
<protein>
    <submittedName>
        <fullName evidence="1">Uncharacterized protein</fullName>
    </submittedName>
</protein>
<sequence length="361" mass="39523">MLTDHSRLLNILFLGSDHFSIGTLQALLAATSPRLWESIHVVTAGEKDVGRGKNGKRKVAPPLHNYALERGLEVSTIPERGIQDWQPPDPYTSPSPRNILITSSFGHILPSQLLLDHFPSPETRLNVHPSILPQYRGAAPIQWAIANRDARTGISVQSLARGGGKMVDRGDLWGVVEGVATSAPQNTPASITSSTQAYPTTLPKARRAPKITHETVHVDFARQTDEEVEALFRGMSHQHALWTTLPDGQELRLLDIRIPASDTDLPSSLQPGATIFQKSFPAEHTDTSSTDINSPGSASGGRLWIRTRSREDDQGDAQRGGWIEVRRVQQAGKKELSVRDWWNGLKVPKGEVLILGASSGR</sequence>
<accession>A0ACC2VDD9</accession>
<evidence type="ECO:0000313" key="1">
    <source>
        <dbReference type="EMBL" id="KAJ9097138.1"/>
    </source>
</evidence>
<dbReference type="EMBL" id="JASBWT010000017">
    <property type="protein sequence ID" value="KAJ9097138.1"/>
    <property type="molecule type" value="Genomic_DNA"/>
</dbReference>
<dbReference type="Proteomes" id="UP001227268">
    <property type="component" value="Unassembled WGS sequence"/>
</dbReference>
<keyword evidence="2" id="KW-1185">Reference proteome</keyword>